<keyword evidence="2" id="KW-1185">Reference proteome</keyword>
<dbReference type="Ensembl" id="ENSOSUT00000007391.1">
    <property type="protein sequence ID" value="ENSOSUP00000007115.1"/>
    <property type="gene ID" value="ENSOSUG00000005289.1"/>
</dbReference>
<accession>A0A8C8AL92</accession>
<evidence type="ECO:0000313" key="2">
    <source>
        <dbReference type="Proteomes" id="UP000694552"/>
    </source>
</evidence>
<reference evidence="1" key="1">
    <citation type="submission" date="2025-08" db="UniProtKB">
        <authorList>
            <consortium name="Ensembl"/>
        </authorList>
    </citation>
    <scope>IDENTIFICATION</scope>
</reference>
<reference evidence="1" key="2">
    <citation type="submission" date="2025-09" db="UniProtKB">
        <authorList>
            <consortium name="Ensembl"/>
        </authorList>
    </citation>
    <scope>IDENTIFICATION</scope>
</reference>
<evidence type="ECO:0000313" key="1">
    <source>
        <dbReference type="Ensembl" id="ENSOSUP00000007115.1"/>
    </source>
</evidence>
<organism evidence="1 2">
    <name type="scientific">Otus sunia</name>
    <name type="common">Oriental scops-owl</name>
    <dbReference type="NCBI Taxonomy" id="257818"/>
    <lineage>
        <taxon>Eukaryota</taxon>
        <taxon>Metazoa</taxon>
        <taxon>Chordata</taxon>
        <taxon>Craniata</taxon>
        <taxon>Vertebrata</taxon>
        <taxon>Euteleostomi</taxon>
        <taxon>Archelosauria</taxon>
        <taxon>Archosauria</taxon>
        <taxon>Dinosauria</taxon>
        <taxon>Saurischia</taxon>
        <taxon>Theropoda</taxon>
        <taxon>Coelurosauria</taxon>
        <taxon>Aves</taxon>
        <taxon>Neognathae</taxon>
        <taxon>Neoaves</taxon>
        <taxon>Telluraves</taxon>
        <taxon>Strigiformes</taxon>
        <taxon>Strigidae</taxon>
        <taxon>Otus</taxon>
    </lineage>
</organism>
<name>A0A8C8AL92_9STRI</name>
<dbReference type="Proteomes" id="UP000694552">
    <property type="component" value="Unplaced"/>
</dbReference>
<proteinExistence type="predicted"/>
<sequence length="148" mass="16353">MGEEDHYGIRLPDQPYHPKLGGAACSLTLDCTASYCHPQAPSLHFAINIQLGQDLSFNRHVTTKDIFHLDTTDNPGNSFSSCRQFPQLDTEVHGGVSCDTIHKSEAEAKITVFSSGIMRTYSRSNMYLGTYQGSIQAQNVNCRSLLLN</sequence>
<protein>
    <submittedName>
        <fullName evidence="1">Uncharacterized protein</fullName>
    </submittedName>
</protein>
<dbReference type="AlphaFoldDB" id="A0A8C8AL92"/>